<dbReference type="EMBL" id="GFPF01004893">
    <property type="protein sequence ID" value="MAA16039.1"/>
    <property type="molecule type" value="Transcribed_RNA"/>
</dbReference>
<name>A0A224YJW5_9ACAR</name>
<proteinExistence type="predicted"/>
<accession>A0A224YJW5</accession>
<evidence type="ECO:0000313" key="1">
    <source>
        <dbReference type="EMBL" id="MAA16039.1"/>
    </source>
</evidence>
<organism evidence="1">
    <name type="scientific">Rhipicephalus zambeziensis</name>
    <dbReference type="NCBI Taxonomy" id="60191"/>
    <lineage>
        <taxon>Eukaryota</taxon>
        <taxon>Metazoa</taxon>
        <taxon>Ecdysozoa</taxon>
        <taxon>Arthropoda</taxon>
        <taxon>Chelicerata</taxon>
        <taxon>Arachnida</taxon>
        <taxon>Acari</taxon>
        <taxon>Parasitiformes</taxon>
        <taxon>Ixodida</taxon>
        <taxon>Ixodoidea</taxon>
        <taxon>Ixodidae</taxon>
        <taxon>Rhipicephalinae</taxon>
        <taxon>Rhipicephalus</taxon>
        <taxon>Rhipicephalus</taxon>
    </lineage>
</organism>
<sequence length="162" mass="18720">MRPDINGDNVRGLSNCTKAQIKFRVSTLPPNCIETHTKENYSNYFYPGKNMTPERFCQTMYPQYKDVETSYGPNASVENCKIMCCWNQVLGVAQEREVISTEDSESYDYSIYGGEPKQCLQHSMTEAMPCGDNKTCFQGVCDEHNWTEIYNTYRTYRTFNAL</sequence>
<dbReference type="AlphaFoldDB" id="A0A224YJW5"/>
<protein>
    <submittedName>
        <fullName evidence="1">Reprolysin</fullName>
    </submittedName>
</protein>
<reference evidence="1" key="1">
    <citation type="journal article" date="2017" name="Parasit. Vectors">
        <title>Sialotranscriptomics of Rhipicephalus zambeziensis reveals intricate expression profiles of secretory proteins and suggests tight temporal transcriptional regulation during blood-feeding.</title>
        <authorList>
            <person name="de Castro M.H."/>
            <person name="de Klerk D."/>
            <person name="Pienaar R."/>
            <person name="Rees D.J.G."/>
            <person name="Mans B.J."/>
        </authorList>
    </citation>
    <scope>NUCLEOTIDE SEQUENCE</scope>
    <source>
        <tissue evidence="1">Salivary glands</tissue>
    </source>
</reference>